<reference evidence="3" key="1">
    <citation type="submission" date="2020-05" db="EMBL/GenBank/DDBJ databases">
        <title>WGS assembly of Corymbia citriodora subspecies variegata.</title>
        <authorList>
            <person name="Barry K."/>
            <person name="Hundley H."/>
            <person name="Shu S."/>
            <person name="Jenkins J."/>
            <person name="Grimwood J."/>
            <person name="Baten A."/>
        </authorList>
    </citation>
    <scope>NUCLEOTIDE SEQUENCE</scope>
    <source>
        <strain evidence="3">CV2-018</strain>
    </source>
</reference>
<evidence type="ECO:0000313" key="3">
    <source>
        <dbReference type="EMBL" id="KAF7850953.1"/>
    </source>
</evidence>
<dbReference type="Pfam" id="PF08268">
    <property type="entry name" value="FBA_3"/>
    <property type="match status" value="1"/>
</dbReference>
<name>A0A8T0CTJ8_CORYI</name>
<evidence type="ECO:0000313" key="4">
    <source>
        <dbReference type="Proteomes" id="UP000806378"/>
    </source>
</evidence>
<dbReference type="InterPro" id="IPR013187">
    <property type="entry name" value="F-box-assoc_dom_typ3"/>
</dbReference>
<evidence type="ECO:0000256" key="1">
    <source>
        <dbReference type="SAM" id="MobiDB-lite"/>
    </source>
</evidence>
<feature type="domain" description="F-box associated beta-propeller type 3" evidence="2">
    <location>
        <begin position="97"/>
        <end position="255"/>
    </location>
</feature>
<proteinExistence type="predicted"/>
<dbReference type="PANTHER" id="PTHR31672">
    <property type="entry name" value="BNACNNG10540D PROTEIN"/>
    <property type="match status" value="1"/>
</dbReference>
<dbReference type="OrthoDB" id="1894463at2759"/>
<dbReference type="InterPro" id="IPR050796">
    <property type="entry name" value="SCF_F-box_component"/>
</dbReference>
<comment type="caution">
    <text evidence="3">The sequence shown here is derived from an EMBL/GenBank/DDBJ whole genome shotgun (WGS) entry which is preliminary data.</text>
</comment>
<dbReference type="AlphaFoldDB" id="A0A8T0CTJ8"/>
<dbReference type="NCBIfam" id="TIGR01640">
    <property type="entry name" value="F_box_assoc_1"/>
    <property type="match status" value="1"/>
</dbReference>
<protein>
    <recommendedName>
        <fullName evidence="2">F-box associated beta-propeller type 3 domain-containing protein</fullName>
    </recommendedName>
</protein>
<evidence type="ECO:0000259" key="2">
    <source>
        <dbReference type="Pfam" id="PF08268"/>
    </source>
</evidence>
<dbReference type="PANTHER" id="PTHR31672:SF13">
    <property type="entry name" value="F-BOX PROTEIN CPR30-LIKE"/>
    <property type="match status" value="1"/>
</dbReference>
<feature type="region of interest" description="Disordered" evidence="1">
    <location>
        <begin position="1"/>
        <end position="31"/>
    </location>
</feature>
<dbReference type="Proteomes" id="UP000806378">
    <property type="component" value="Unassembled WGS sequence"/>
</dbReference>
<dbReference type="InterPro" id="IPR017451">
    <property type="entry name" value="F-box-assoc_interact_dom"/>
</dbReference>
<dbReference type="EMBL" id="MU089573">
    <property type="protein sequence ID" value="KAF7850953.1"/>
    <property type="molecule type" value="Genomic_DNA"/>
</dbReference>
<sequence length="353" mass="40705">MESEPGSGWQSKKGRSDHSRDHAHSPSRSHGVAINTLPHEIVVEILSRLPMPTLFRAHKFHPPFSVVMPEFDLVGLSKGLLCLVNALYNDNVYILGVHRRNREMVFGFGFDETEKDYKVIKIGYAIKNHNGRPDRVRLDSSEVRVYSLRSPMRRRLSNSTHDLEATPLQPLVLINRRLHWTTSRSRRWNIRIISFDLFDEQFKNVPIPECVDLLRGSYHLVELGGYLSAAILSLSGALEIRVMKEYGMKDSWIKDYRIGSYLPKGLPNHEQEETNEPSCKFSRILISKRYGLYVRVLGMLRNGDILLEYHNRALVRYDPNCDKAVDLMLEGLPKWFDSIVHVSSINNMCVTIY</sequence>
<gene>
    <name evidence="3" type="ORF">BT93_L4829</name>
</gene>
<feature type="compositionally biased region" description="Basic and acidic residues" evidence="1">
    <location>
        <begin position="14"/>
        <end position="24"/>
    </location>
</feature>
<accession>A0A8T0CTJ8</accession>
<dbReference type="Gramene" id="rna-gnl|WGS:JABURB|Cocit.L4829.1">
    <property type="protein sequence ID" value="cds-KAF7850953.1"/>
    <property type="gene ID" value="gene-BT93_L4829"/>
</dbReference>
<keyword evidence="4" id="KW-1185">Reference proteome</keyword>
<organism evidence="3 4">
    <name type="scientific">Corymbia citriodora subsp. variegata</name>
    <dbReference type="NCBI Taxonomy" id="360336"/>
    <lineage>
        <taxon>Eukaryota</taxon>
        <taxon>Viridiplantae</taxon>
        <taxon>Streptophyta</taxon>
        <taxon>Embryophyta</taxon>
        <taxon>Tracheophyta</taxon>
        <taxon>Spermatophyta</taxon>
        <taxon>Magnoliopsida</taxon>
        <taxon>eudicotyledons</taxon>
        <taxon>Gunneridae</taxon>
        <taxon>Pentapetalae</taxon>
        <taxon>rosids</taxon>
        <taxon>malvids</taxon>
        <taxon>Myrtales</taxon>
        <taxon>Myrtaceae</taxon>
        <taxon>Myrtoideae</taxon>
        <taxon>Eucalypteae</taxon>
        <taxon>Corymbia</taxon>
    </lineage>
</organism>